<proteinExistence type="predicted"/>
<evidence type="ECO:0000256" key="1">
    <source>
        <dbReference type="SAM" id="MobiDB-lite"/>
    </source>
</evidence>
<keyword evidence="2" id="KW-0812">Transmembrane</keyword>
<feature type="region of interest" description="Disordered" evidence="1">
    <location>
        <begin position="165"/>
        <end position="188"/>
    </location>
</feature>
<gene>
    <name evidence="3" type="ORF">WA026_011952</name>
</gene>
<dbReference type="SUPFAM" id="SSF53649">
    <property type="entry name" value="Alkaline phosphatase-like"/>
    <property type="match status" value="1"/>
</dbReference>
<evidence type="ECO:0000313" key="4">
    <source>
        <dbReference type="Proteomes" id="UP001431783"/>
    </source>
</evidence>
<keyword evidence="4" id="KW-1185">Reference proteome</keyword>
<protein>
    <recommendedName>
        <fullName evidence="5">VWFA domain-containing protein</fullName>
    </recommendedName>
</protein>
<dbReference type="EMBL" id="JARQZJ010000126">
    <property type="protein sequence ID" value="KAK9890582.1"/>
    <property type="molecule type" value="Genomic_DNA"/>
</dbReference>
<dbReference type="AlphaFoldDB" id="A0AAW1VF23"/>
<evidence type="ECO:0000256" key="2">
    <source>
        <dbReference type="SAM" id="Phobius"/>
    </source>
</evidence>
<organism evidence="3 4">
    <name type="scientific">Henosepilachna vigintioctopunctata</name>
    <dbReference type="NCBI Taxonomy" id="420089"/>
    <lineage>
        <taxon>Eukaryota</taxon>
        <taxon>Metazoa</taxon>
        <taxon>Ecdysozoa</taxon>
        <taxon>Arthropoda</taxon>
        <taxon>Hexapoda</taxon>
        <taxon>Insecta</taxon>
        <taxon>Pterygota</taxon>
        <taxon>Neoptera</taxon>
        <taxon>Endopterygota</taxon>
        <taxon>Coleoptera</taxon>
        <taxon>Polyphaga</taxon>
        <taxon>Cucujiformia</taxon>
        <taxon>Coccinelloidea</taxon>
        <taxon>Coccinellidae</taxon>
        <taxon>Epilachninae</taxon>
        <taxon>Epilachnini</taxon>
        <taxon>Henosepilachna</taxon>
    </lineage>
</organism>
<name>A0AAW1VF23_9CUCU</name>
<sequence length="533" mass="61670">MYGQVMLGQIYIIYVYLTFYYSTVFAFYTGEVHIGDYNNKIEGNNPQWSRRKKINAVLFFAETAAGEDYHNFSGLSCLKLEKKPEIKHCTDYPRSILSRKKRYWRFKKETCICYRRLQEGLMSLLNYAQNELGMVTALGSLSNNSFSNSIRYGNTEIQMNDRIETNEEERKPESAPLEANKPSRHNEELFVDTNYPSLSSAEEEQYRKIPLLNVFPKDSPPPFYVFTGEEERIKRSQGPYVEGPEHTEVFKIRTKRDMPVSKPQEISDATYLNQEPKVKTIFDIMDILSNLQRSLFGNMLQDDSDMFMRERDSCPMQNNMFKKIRQPGLFEVVQKTLYSVINASDSGFLMVIVGGNLSDVSSAYSPLVQSIKHISENTDEDSTLIVLTATCPNSPEARVKLSCEELNKQSLPLFAVGPGSDEFSNCYELYDIPITVKRILAKYNSKNREVQPQELEPHSRTKRNIMDMLEDEEEDYYEDEYFHIDDKRAARVTGGAGREKSLGNGCSMLFNPHIKIYIIFIVESFIYYQFIYL</sequence>
<dbReference type="Proteomes" id="UP001431783">
    <property type="component" value="Unassembled WGS sequence"/>
</dbReference>
<keyword evidence="2" id="KW-1133">Transmembrane helix</keyword>
<dbReference type="InterPro" id="IPR017850">
    <property type="entry name" value="Alkaline_phosphatase_core_sf"/>
</dbReference>
<evidence type="ECO:0000313" key="3">
    <source>
        <dbReference type="EMBL" id="KAK9890582.1"/>
    </source>
</evidence>
<feature type="transmembrane region" description="Helical" evidence="2">
    <location>
        <begin position="12"/>
        <end position="30"/>
    </location>
</feature>
<accession>A0AAW1VF23</accession>
<evidence type="ECO:0008006" key="5">
    <source>
        <dbReference type="Google" id="ProtNLM"/>
    </source>
</evidence>
<reference evidence="3 4" key="1">
    <citation type="submission" date="2023-03" db="EMBL/GenBank/DDBJ databases">
        <title>Genome insight into feeding habits of ladybird beetles.</title>
        <authorList>
            <person name="Li H.-S."/>
            <person name="Huang Y.-H."/>
            <person name="Pang H."/>
        </authorList>
    </citation>
    <scope>NUCLEOTIDE SEQUENCE [LARGE SCALE GENOMIC DNA]</scope>
    <source>
        <strain evidence="3">SYSU_2023b</strain>
        <tissue evidence="3">Whole body</tissue>
    </source>
</reference>
<keyword evidence="2" id="KW-0472">Membrane</keyword>
<comment type="caution">
    <text evidence="3">The sequence shown here is derived from an EMBL/GenBank/DDBJ whole genome shotgun (WGS) entry which is preliminary data.</text>
</comment>